<dbReference type="InterPro" id="IPR035372">
    <property type="entry name" value="MCD_N"/>
</dbReference>
<feature type="domain" description="Malonyl-CoA decarboxylase C-terminal" evidence="1">
    <location>
        <begin position="330"/>
        <end position="392"/>
    </location>
</feature>
<feature type="domain" description="Malonyl-CoA decarboxylase N-terminal" evidence="2">
    <location>
        <begin position="79"/>
        <end position="159"/>
    </location>
</feature>
<dbReference type="Gene3D" id="1.20.140.90">
    <property type="entry name" value="Malonyl-CoA decarboxylase, oligemerization domain"/>
    <property type="match status" value="1"/>
</dbReference>
<dbReference type="RefSeq" id="WP_097932011.1">
    <property type="nucleotide sequence ID" value="NZ_OCTN01000011.1"/>
</dbReference>
<dbReference type="PANTHER" id="PTHR28641">
    <property type="match status" value="1"/>
</dbReference>
<dbReference type="AlphaFoldDB" id="A0A2C9CVT6"/>
<dbReference type="Proteomes" id="UP000220034">
    <property type="component" value="Unassembled WGS sequence"/>
</dbReference>
<sequence>MQRNRFLSDILSTLFDRSSNLPKTQDARDIYALCRALLSEEGEVSGQKLAATVLARYRGLSDAHKLAFFQFLNDELDIDAAALAPLTTEYAAKPSVAGFKRLSHAAEPKRQELLRRLNQPVGATEELVSMRVDLLELVRDNPELARTDLDFVHLLRSWFNRGFLVLKQINWDTPARLLDKIVAYEAVHEIDDWDDLRRRLYPPDRRCFAFFHPAMPDEPLIFVEVALTEAIASSVDDLLSDAREPLTAQQAKTAVFYSISNCQRGLKGISFGNLLIKQVVAELSLEYPNLTHFVTLSPIPGLNKWLATQTNDEAIGPAAQTMLEGTATAEQTRAMAARYLITAKRPDGKPVDPVARFHLGNGAEVHAVHANADSSPNGRAQSGGAMVNYLYDLSKTEHHHENFALRSVVAASRSTLALSTAPFTTKSKEMTP</sequence>
<evidence type="ECO:0000259" key="1">
    <source>
        <dbReference type="Pfam" id="PF05292"/>
    </source>
</evidence>
<dbReference type="Pfam" id="PF17408">
    <property type="entry name" value="MCD_N"/>
    <property type="match status" value="1"/>
</dbReference>
<dbReference type="PANTHER" id="PTHR28641:SF1">
    <property type="entry name" value="MALONYL-COA DECARBOXYLASE, MITOCHONDRIAL"/>
    <property type="match status" value="1"/>
</dbReference>
<reference evidence="4" key="1">
    <citation type="submission" date="2017-09" db="EMBL/GenBank/DDBJ databases">
        <authorList>
            <person name="Varghese N."/>
            <person name="Submissions S."/>
        </authorList>
    </citation>
    <scope>NUCLEOTIDE SEQUENCE [LARGE SCALE GENOMIC DNA]</scope>
    <source>
        <strain evidence="4">C7</strain>
    </source>
</reference>
<accession>A0A2C9CVT6</accession>
<dbReference type="OrthoDB" id="5292736at2"/>
<dbReference type="InterPro" id="IPR038351">
    <property type="entry name" value="MCD_N_sf"/>
</dbReference>
<dbReference type="GO" id="GO:0006633">
    <property type="term" value="P:fatty acid biosynthetic process"/>
    <property type="evidence" value="ECO:0007669"/>
    <property type="project" value="InterPro"/>
</dbReference>
<dbReference type="InterPro" id="IPR038917">
    <property type="entry name" value="Malonyl_CoA_deC"/>
</dbReference>
<keyword evidence="4" id="KW-1185">Reference proteome</keyword>
<dbReference type="Gene3D" id="3.40.630.150">
    <property type="entry name" value="Malonyl-CoA decarboxylase, catalytic domain"/>
    <property type="match status" value="1"/>
</dbReference>
<dbReference type="InterPro" id="IPR042303">
    <property type="entry name" value="Malonyl_CoA_deC_C_sf"/>
</dbReference>
<evidence type="ECO:0000313" key="4">
    <source>
        <dbReference type="Proteomes" id="UP000220034"/>
    </source>
</evidence>
<evidence type="ECO:0000313" key="3">
    <source>
        <dbReference type="EMBL" id="SOH95476.1"/>
    </source>
</evidence>
<gene>
    <name evidence="3" type="ORF">SAMN06273572_11155</name>
</gene>
<dbReference type="Pfam" id="PF05292">
    <property type="entry name" value="MCD"/>
    <property type="match status" value="2"/>
</dbReference>
<evidence type="ECO:0000259" key="2">
    <source>
        <dbReference type="Pfam" id="PF17408"/>
    </source>
</evidence>
<proteinExistence type="predicted"/>
<dbReference type="InterPro" id="IPR007956">
    <property type="entry name" value="Malonyl_CoA_deC_C"/>
</dbReference>
<feature type="domain" description="Malonyl-CoA decarboxylase C-terminal" evidence="1">
    <location>
        <begin position="162"/>
        <end position="315"/>
    </location>
</feature>
<protein>
    <submittedName>
        <fullName evidence="3">Malonyl-CoA decarboxylase</fullName>
    </submittedName>
</protein>
<dbReference type="GO" id="GO:0050080">
    <property type="term" value="F:malonyl-CoA decarboxylase activity"/>
    <property type="evidence" value="ECO:0007669"/>
    <property type="project" value="InterPro"/>
</dbReference>
<organism evidence="3 4">
    <name type="scientific">Pontivivens marinum</name>
    <dbReference type="NCBI Taxonomy" id="1690039"/>
    <lineage>
        <taxon>Bacteria</taxon>
        <taxon>Pseudomonadati</taxon>
        <taxon>Pseudomonadota</taxon>
        <taxon>Alphaproteobacteria</taxon>
        <taxon>Rhodobacterales</taxon>
        <taxon>Paracoccaceae</taxon>
        <taxon>Pontivivens</taxon>
    </lineage>
</organism>
<dbReference type="EMBL" id="OCTN01000011">
    <property type="protein sequence ID" value="SOH95476.1"/>
    <property type="molecule type" value="Genomic_DNA"/>
</dbReference>
<name>A0A2C9CVT6_9RHOB</name>